<dbReference type="InterPro" id="IPR013328">
    <property type="entry name" value="6PGD_dom2"/>
</dbReference>
<dbReference type="EMBL" id="JAUSTY010000005">
    <property type="protein sequence ID" value="MDQ0165581.1"/>
    <property type="molecule type" value="Genomic_DNA"/>
</dbReference>
<dbReference type="Pfam" id="PF21761">
    <property type="entry name" value="RedAm-like_C"/>
    <property type="match status" value="1"/>
</dbReference>
<evidence type="ECO:0000313" key="2">
    <source>
        <dbReference type="EMBL" id="MDQ0165581.1"/>
    </source>
</evidence>
<comment type="caution">
    <text evidence="2">The sequence shown here is derived from an EMBL/GenBank/DDBJ whole genome shotgun (WGS) entry which is preliminary data.</text>
</comment>
<dbReference type="Gene3D" id="1.10.1040.10">
    <property type="entry name" value="N-(1-d-carboxylethyl)-l-norvaline Dehydrogenase, domain 2"/>
    <property type="match status" value="1"/>
</dbReference>
<accession>A0ABT9VX63</accession>
<dbReference type="Proteomes" id="UP001235840">
    <property type="component" value="Unassembled WGS sequence"/>
</dbReference>
<evidence type="ECO:0000313" key="3">
    <source>
        <dbReference type="Proteomes" id="UP001235840"/>
    </source>
</evidence>
<dbReference type="InterPro" id="IPR048666">
    <property type="entry name" value="RedAm-like_C"/>
</dbReference>
<proteinExistence type="predicted"/>
<evidence type="ECO:0000259" key="1">
    <source>
        <dbReference type="Pfam" id="PF21761"/>
    </source>
</evidence>
<reference evidence="2 3" key="1">
    <citation type="submission" date="2023-07" db="EMBL/GenBank/DDBJ databases">
        <title>Genomic Encyclopedia of Type Strains, Phase IV (KMG-IV): sequencing the most valuable type-strain genomes for metagenomic binning, comparative biology and taxonomic classification.</title>
        <authorList>
            <person name="Goeker M."/>
        </authorList>
    </citation>
    <scope>NUCLEOTIDE SEQUENCE [LARGE SCALE GENOMIC DNA]</scope>
    <source>
        <strain evidence="2 3">DSM 12751</strain>
    </source>
</reference>
<gene>
    <name evidence="2" type="ORF">J2S11_001482</name>
</gene>
<feature type="domain" description="NADPH-dependent reductive aminase-like C-terminal" evidence="1">
    <location>
        <begin position="38"/>
        <end position="165"/>
    </location>
</feature>
<sequence length="174" mass="19066">MIGMSEALLFYGGSPKLFEAYEPLLKVFGGNTVFLSDDPGIPLLYDMALLTILYGAGEGLLHAHAMVSTANIPASQFQPYVAEWLTNVIVPSYASLDAVRAIETGEYATDVSNTKTNQLALGHIIKASKELDIPVEWLKPSKAVLDQLVDEGYSNDDPIRAFEIISPVRRKKHK</sequence>
<organism evidence="2 3">
    <name type="scientific">Caldalkalibacillus horti</name>
    <dbReference type="NCBI Taxonomy" id="77523"/>
    <lineage>
        <taxon>Bacteria</taxon>
        <taxon>Bacillati</taxon>
        <taxon>Bacillota</taxon>
        <taxon>Bacilli</taxon>
        <taxon>Bacillales</taxon>
        <taxon>Bacillaceae</taxon>
        <taxon>Caldalkalibacillus</taxon>
    </lineage>
</organism>
<keyword evidence="3" id="KW-1185">Reference proteome</keyword>
<name>A0ABT9VX63_9BACI</name>
<protein>
    <submittedName>
        <fullName evidence="2">3-hydroxyisobutyrate dehydrogenase-like beta-hydroxyacid dehydrogenase</fullName>
    </submittedName>
</protein>